<feature type="binding site" evidence="7">
    <location>
        <position position="24"/>
    </location>
    <ligand>
        <name>Zn(2+)</name>
        <dbReference type="ChEBI" id="CHEBI:29105"/>
    </ligand>
</feature>
<evidence type="ECO:0000259" key="9">
    <source>
        <dbReference type="PROSITE" id="PS50980"/>
    </source>
</evidence>
<dbReference type="Gene3D" id="3.90.226.10">
    <property type="entry name" value="2-enoyl-CoA Hydratase, Chain A, domain 1"/>
    <property type="match status" value="2"/>
</dbReference>
<dbReference type="InterPro" id="IPR011762">
    <property type="entry name" value="COA_CT_N"/>
</dbReference>
<dbReference type="PANTHER" id="PTHR42995:SF5">
    <property type="entry name" value="ACETYL-COENZYME A CARBOXYLASE CARBOXYL TRANSFERASE SUBUNIT BETA, CHLOROPLASTIC"/>
    <property type="match status" value="1"/>
</dbReference>
<evidence type="ECO:0000256" key="4">
    <source>
        <dbReference type="ARBA" id="ARBA00022771"/>
    </source>
</evidence>
<comment type="subunit">
    <text evidence="1">Acetyl-CoA carboxylase is a heterohexamer composed of biotin carboxyl carrier protein, biotin carboxylase and 2 subunits each of ACCase subunit alpha and ACCase plastid-coded subunit beta (accD).</text>
</comment>
<dbReference type="GO" id="GO:0008270">
    <property type="term" value="F:zinc ion binding"/>
    <property type="evidence" value="ECO:0007669"/>
    <property type="project" value="UniProtKB-UniRule"/>
</dbReference>
<dbReference type="InterPro" id="IPR034733">
    <property type="entry name" value="AcCoA_carboxyl_beta"/>
</dbReference>
<dbReference type="PRINTS" id="PR01070">
    <property type="entry name" value="ACCCTRFRASEB"/>
</dbReference>
<dbReference type="GO" id="GO:0016743">
    <property type="term" value="F:carboxyl- or carbamoyltransferase activity"/>
    <property type="evidence" value="ECO:0007669"/>
    <property type="project" value="UniProtKB-UniRule"/>
</dbReference>
<keyword evidence="7" id="KW-0479">Metal-binding</keyword>
<comment type="cofactor">
    <cofactor evidence="7">
        <name>Zn(2+)</name>
        <dbReference type="ChEBI" id="CHEBI:29105"/>
    </cofactor>
    <text evidence="7">Binds 1 zinc ion per subunit.</text>
</comment>
<keyword evidence="7" id="KW-0275">Fatty acid biosynthesis</keyword>
<comment type="subunit">
    <text evidence="7">Acetyl-CoA carboxylase is a heterohexamer composed of biotin carboxyl carrier protein (AccB), biotin carboxylase (AccC) and two subunits each of ACCase subunit alpha (AccA) and ACCase subunit beta (AccD).</text>
</comment>
<dbReference type="UniPathway" id="UPA00655">
    <property type="reaction ID" value="UER00711"/>
</dbReference>
<evidence type="ECO:0000256" key="8">
    <source>
        <dbReference type="SAM" id="Coils"/>
    </source>
</evidence>
<name>A0A6H0DU55_PROAM</name>
<gene>
    <name evidence="7 10" type="primary">accD</name>
</gene>
<keyword evidence="7" id="KW-0443">Lipid metabolism</keyword>
<dbReference type="SUPFAM" id="SSF52096">
    <property type="entry name" value="ClpP/crotonase"/>
    <property type="match status" value="2"/>
</dbReference>
<keyword evidence="7" id="KW-0444">Lipid biosynthesis</keyword>
<dbReference type="EC" id="2.1.3.15" evidence="7"/>
<dbReference type="GO" id="GO:0009317">
    <property type="term" value="C:acetyl-CoA carboxylase complex"/>
    <property type="evidence" value="ECO:0007669"/>
    <property type="project" value="InterPro"/>
</dbReference>
<accession>A0A6H0DU55</accession>
<dbReference type="InterPro" id="IPR029045">
    <property type="entry name" value="ClpP/crotonase-like_dom_sf"/>
</dbReference>
<keyword evidence="4 7" id="KW-0863">Zinc-finger</keyword>
<dbReference type="GO" id="GO:0006633">
    <property type="term" value="P:fatty acid biosynthetic process"/>
    <property type="evidence" value="ECO:0007669"/>
    <property type="project" value="UniProtKB-KW"/>
</dbReference>
<dbReference type="Pfam" id="PF01039">
    <property type="entry name" value="Carboxyl_trans"/>
    <property type="match status" value="1"/>
</dbReference>
<keyword evidence="8" id="KW-0175">Coiled coil</keyword>
<keyword evidence="7" id="KW-0276">Fatty acid metabolism</keyword>
<keyword evidence="6 7" id="KW-0067">ATP-binding</keyword>
<keyword evidence="3 7" id="KW-0547">Nucleotide-binding</keyword>
<evidence type="ECO:0000256" key="1">
    <source>
        <dbReference type="ARBA" id="ARBA00011842"/>
    </source>
</evidence>
<comment type="similarity">
    <text evidence="7">Belongs to the AccD/PCCB family.</text>
</comment>
<evidence type="ECO:0000256" key="7">
    <source>
        <dbReference type="HAMAP-Rule" id="MF_01395"/>
    </source>
</evidence>
<dbReference type="HAMAP" id="MF_01395">
    <property type="entry name" value="AcetylCoA_CT_beta"/>
    <property type="match status" value="1"/>
</dbReference>
<feature type="zinc finger region" description="C4-type" evidence="7">
    <location>
        <begin position="21"/>
        <end position="43"/>
    </location>
</feature>
<sequence>MLSEVIDKYGDFDFKKLWVFCENCNLLNYKKTFLSKLYVCEECGYHIKINSSDRIQITIDKNTWNPLNQDLFSLDPLDFDDDTVNDSIYDDDTIDDNKTIKDETIYDNIINDYTIYDNNNTINDDDTIDEIYNIFKSQNFFDKNFVDCIDLRYLAELDEDLPFTLEELEEDLPFTKEELKGYLLLYQDELQEYLPFIKEKLKLDLPLLKEELEKYLSKEQEKLKLDLPLFKEELEKYLSKEQEKLKLDLPLLKEELEKYLSKEQEKLKLDVSFLDQIYKLIEIKKKKRKEKKLKELYISFEEEIVRLIENQKKSIENELKIEKESNLNFYEILNDTIDKLLKEEEEKDNFKKAHYNNITDEIKKDIKLRSSFYKRISKEIQEKEIQEYEDKEKNKLKSAKPKKSNIHNIFNENFDEIEKNKSYIHRLNFYQEQTKLPEAVQTGIGKINDIKVALGVMDSEFLGGSMGSAVGEKLTCLIEYATKKNLPIIIFCASGGARIQEGVFSLIQMSKISAALHYYKSKKNSLYISVLTSPTAGGVIASFGMLGDIIISEPNTTIAFAGQRVIEQILKKEVPKGFQKAEYLFKQGAFDLILPRQLLKTIVTELLKLHGFYPCS</sequence>
<keyword evidence="5 7" id="KW-0862">Zinc</keyword>
<dbReference type="GO" id="GO:2001295">
    <property type="term" value="P:malonyl-CoA biosynthetic process"/>
    <property type="evidence" value="ECO:0007669"/>
    <property type="project" value="UniProtKB-UniRule"/>
</dbReference>
<evidence type="ECO:0000256" key="5">
    <source>
        <dbReference type="ARBA" id="ARBA00022833"/>
    </source>
</evidence>
<dbReference type="AlphaFoldDB" id="A0A6H0DU55"/>
<feature type="binding site" evidence="7">
    <location>
        <position position="40"/>
    </location>
    <ligand>
        <name>Zn(2+)</name>
        <dbReference type="ChEBI" id="CHEBI:29105"/>
    </ligand>
</feature>
<geneLocation type="plastid" evidence="10"/>
<feature type="coiled-coil region" evidence="8">
    <location>
        <begin position="283"/>
        <end position="353"/>
    </location>
</feature>
<keyword evidence="10" id="KW-0934">Plastid</keyword>
<comment type="function">
    <text evidence="7">Component of the acetyl coenzyme A carboxylase (ACC) complex. Biotin carboxylase (BC) catalyzes the carboxylation of biotin on its carrier protein (BCCP) and then the CO(2) group is transferred by the transcarboxylase to acetyl-CoA to form malonyl-CoA.</text>
</comment>
<evidence type="ECO:0000256" key="2">
    <source>
        <dbReference type="ARBA" id="ARBA00022679"/>
    </source>
</evidence>
<dbReference type="GO" id="GO:0003989">
    <property type="term" value="F:acetyl-CoA carboxylase activity"/>
    <property type="evidence" value="ECO:0007669"/>
    <property type="project" value="InterPro"/>
</dbReference>
<comment type="catalytic activity">
    <reaction evidence="7">
        <text>N(6)-carboxybiotinyl-L-lysyl-[protein] + acetyl-CoA = N(6)-biotinyl-L-lysyl-[protein] + malonyl-CoA</text>
        <dbReference type="Rhea" id="RHEA:54728"/>
        <dbReference type="Rhea" id="RHEA-COMP:10505"/>
        <dbReference type="Rhea" id="RHEA-COMP:10506"/>
        <dbReference type="ChEBI" id="CHEBI:57288"/>
        <dbReference type="ChEBI" id="CHEBI:57384"/>
        <dbReference type="ChEBI" id="CHEBI:83144"/>
        <dbReference type="ChEBI" id="CHEBI:83145"/>
        <dbReference type="EC" id="2.1.3.15"/>
    </reaction>
</comment>
<comment type="pathway">
    <text evidence="7">Lipid metabolism; malonyl-CoA biosynthesis; malonyl-CoA from acetyl-CoA: step 1/1.</text>
</comment>
<reference evidence="10" key="1">
    <citation type="journal article" date="2020" name="Plants (Basel)">
        <title>The First Plastid Genome of the Holoparasitic Genus Prosopanche (Hydnoraceae).</title>
        <authorList>
            <person name="Jost M."/>
            <person name="Naumann J."/>
            <person name="Rocamundi N."/>
            <person name="Cocucci A.A."/>
            <person name="Wanke S."/>
        </authorList>
    </citation>
    <scope>NUCLEOTIDE SEQUENCE</scope>
</reference>
<feature type="binding site" evidence="7">
    <location>
        <position position="21"/>
    </location>
    <ligand>
        <name>Zn(2+)</name>
        <dbReference type="ChEBI" id="CHEBI:29105"/>
    </ligand>
</feature>
<organism evidence="10">
    <name type="scientific">Prosopanche americana</name>
    <dbReference type="NCBI Taxonomy" id="29816"/>
    <lineage>
        <taxon>Eukaryota</taxon>
        <taxon>Viridiplantae</taxon>
        <taxon>Streptophyta</taxon>
        <taxon>Embryophyta</taxon>
        <taxon>Tracheophyta</taxon>
        <taxon>Spermatophyta</taxon>
        <taxon>Magnoliopsida</taxon>
        <taxon>Magnoliidae</taxon>
        <taxon>Piperales</taxon>
        <taxon>Hydnoraceae</taxon>
        <taxon>Prosopanche</taxon>
    </lineage>
</organism>
<dbReference type="PROSITE" id="PS50980">
    <property type="entry name" value="COA_CT_NTER"/>
    <property type="match status" value="1"/>
</dbReference>
<evidence type="ECO:0000256" key="6">
    <source>
        <dbReference type="ARBA" id="ARBA00022840"/>
    </source>
</evidence>
<dbReference type="InterPro" id="IPR000438">
    <property type="entry name" value="Acetyl_CoA_COase_Trfase_b_su"/>
</dbReference>
<dbReference type="GO" id="GO:0009507">
    <property type="term" value="C:chloroplast"/>
    <property type="evidence" value="ECO:0007669"/>
    <property type="project" value="TreeGrafter"/>
</dbReference>
<feature type="domain" description="CoA carboxyltransferase N-terminal" evidence="9">
    <location>
        <begin position="366"/>
        <end position="616"/>
    </location>
</feature>
<keyword evidence="2 7" id="KW-0808">Transferase</keyword>
<evidence type="ECO:0000313" key="10">
    <source>
        <dbReference type="EMBL" id="QIS92018.1"/>
    </source>
</evidence>
<proteinExistence type="inferred from homology"/>
<dbReference type="GO" id="GO:0005524">
    <property type="term" value="F:ATP binding"/>
    <property type="evidence" value="ECO:0007669"/>
    <property type="project" value="UniProtKB-KW"/>
</dbReference>
<feature type="binding site" evidence="7">
    <location>
        <position position="43"/>
    </location>
    <ligand>
        <name>Zn(2+)</name>
        <dbReference type="ChEBI" id="CHEBI:29105"/>
    </ligand>
</feature>
<dbReference type="EMBL" id="MT075717">
    <property type="protein sequence ID" value="QIS92018.1"/>
    <property type="molecule type" value="Genomic_DNA"/>
</dbReference>
<evidence type="ECO:0000256" key="3">
    <source>
        <dbReference type="ARBA" id="ARBA00022741"/>
    </source>
</evidence>
<protein>
    <recommendedName>
        <fullName evidence="7">Acetyl-coenzyme A carboxylase carboxyl transferase subunit beta</fullName>
        <shortName evidence="7">ACCase subunit beta</shortName>
        <shortName evidence="7">Acetyl-CoA carboxylase carboxyltransferase subunit beta</shortName>
        <ecNumber evidence="7">2.1.3.15</ecNumber>
    </recommendedName>
</protein>
<dbReference type="PANTHER" id="PTHR42995">
    <property type="entry name" value="ACETYL-COENZYME A CARBOXYLASE CARBOXYL TRANSFERASE SUBUNIT BETA, CHLOROPLASTIC"/>
    <property type="match status" value="1"/>
</dbReference>